<dbReference type="GO" id="GO:0008832">
    <property type="term" value="F:dGTPase activity"/>
    <property type="evidence" value="ECO:0007669"/>
    <property type="project" value="TreeGrafter"/>
</dbReference>
<dbReference type="EMBL" id="BLIR01000001">
    <property type="protein sequence ID" value="GFE37163.1"/>
    <property type="molecule type" value="Genomic_DNA"/>
</dbReference>
<feature type="domain" description="HD" evidence="3">
    <location>
        <begin position="91"/>
        <end position="200"/>
    </location>
</feature>
<dbReference type="PROSITE" id="PS51831">
    <property type="entry name" value="HD"/>
    <property type="match status" value="1"/>
</dbReference>
<evidence type="ECO:0000256" key="2">
    <source>
        <dbReference type="SAM" id="MobiDB-lite"/>
    </source>
</evidence>
<dbReference type="Pfam" id="PF01966">
    <property type="entry name" value="HD"/>
    <property type="match status" value="1"/>
</dbReference>
<comment type="caution">
    <text evidence="4">The sequence shown here is derived from an EMBL/GenBank/DDBJ whole genome shotgun (WGS) entry which is preliminary data.</text>
</comment>
<dbReference type="SUPFAM" id="SSF109604">
    <property type="entry name" value="HD-domain/PDEase-like"/>
    <property type="match status" value="1"/>
</dbReference>
<dbReference type="NCBIfam" id="TIGR01353">
    <property type="entry name" value="dGTP_triPase"/>
    <property type="match status" value="1"/>
</dbReference>
<name>A0A640UMA6_9ACTN</name>
<dbReference type="Proteomes" id="UP000431826">
    <property type="component" value="Unassembled WGS sequence"/>
</dbReference>
<evidence type="ECO:0000259" key="3">
    <source>
        <dbReference type="PROSITE" id="PS51831"/>
    </source>
</evidence>
<dbReference type="AlphaFoldDB" id="A0A640UMA6"/>
<evidence type="ECO:0000313" key="4">
    <source>
        <dbReference type="EMBL" id="GFE37163.1"/>
    </source>
</evidence>
<reference evidence="4 5" key="1">
    <citation type="submission" date="2019-12" db="EMBL/GenBank/DDBJ databases">
        <title>Whole genome shotgun sequence of Streptomyces tubercidicus NBRC 13090.</title>
        <authorList>
            <person name="Ichikawa N."/>
            <person name="Kimura A."/>
            <person name="Kitahashi Y."/>
            <person name="Komaki H."/>
            <person name="Tamura T."/>
        </authorList>
    </citation>
    <scope>NUCLEOTIDE SEQUENCE [LARGE SCALE GENOMIC DNA]</scope>
    <source>
        <strain evidence="4 5">NBRC 13090</strain>
    </source>
</reference>
<gene>
    <name evidence="4" type="primary">dgt</name>
    <name evidence="4" type="ORF">Stube_18360</name>
</gene>
<dbReference type="Gene3D" id="1.10.3210.10">
    <property type="entry name" value="Hypothetical protein af1432"/>
    <property type="match status" value="1"/>
</dbReference>
<dbReference type="PANTHER" id="PTHR11373">
    <property type="entry name" value="DEOXYNUCLEOSIDE TRIPHOSPHATE TRIPHOSPHOHYDROLASE"/>
    <property type="match status" value="1"/>
</dbReference>
<dbReference type="CDD" id="cd00077">
    <property type="entry name" value="HDc"/>
    <property type="match status" value="1"/>
</dbReference>
<dbReference type="InterPro" id="IPR003607">
    <property type="entry name" value="HD/PDEase_dom"/>
</dbReference>
<dbReference type="SMART" id="SM00471">
    <property type="entry name" value="HDc"/>
    <property type="match status" value="1"/>
</dbReference>
<feature type="region of interest" description="Disordered" evidence="2">
    <location>
        <begin position="1"/>
        <end position="56"/>
    </location>
</feature>
<dbReference type="InterPro" id="IPR050135">
    <property type="entry name" value="dGTPase-like"/>
</dbReference>
<dbReference type="InterPro" id="IPR006674">
    <property type="entry name" value="HD_domain"/>
</dbReference>
<accession>A0A640UMA6</accession>
<evidence type="ECO:0000256" key="1">
    <source>
        <dbReference type="ARBA" id="ARBA00022801"/>
    </source>
</evidence>
<feature type="compositionally biased region" description="Basic and acidic residues" evidence="2">
    <location>
        <begin position="33"/>
        <end position="56"/>
    </location>
</feature>
<dbReference type="Pfam" id="PF13286">
    <property type="entry name" value="HD_assoc"/>
    <property type="match status" value="1"/>
</dbReference>
<protein>
    <submittedName>
        <fullName evidence="4">Deoxyguanosinetriphosphate triphosphohydrolase-like protein</fullName>
    </submittedName>
</protein>
<keyword evidence="5" id="KW-1185">Reference proteome</keyword>
<dbReference type="InterPro" id="IPR006261">
    <property type="entry name" value="dGTPase"/>
</dbReference>
<dbReference type="PANTHER" id="PTHR11373:SF32">
    <property type="entry name" value="DEOXYGUANOSINETRIPHOSPHATE TRIPHOSPHOHYDROLASE"/>
    <property type="match status" value="1"/>
</dbReference>
<proteinExistence type="predicted"/>
<dbReference type="GO" id="GO:0006203">
    <property type="term" value="P:dGTP catabolic process"/>
    <property type="evidence" value="ECO:0007669"/>
    <property type="project" value="TreeGrafter"/>
</dbReference>
<keyword evidence="1 4" id="KW-0378">Hydrolase</keyword>
<organism evidence="4 5">
    <name type="scientific">Streptomyces tubercidicus</name>
    <dbReference type="NCBI Taxonomy" id="47759"/>
    <lineage>
        <taxon>Bacteria</taxon>
        <taxon>Bacillati</taxon>
        <taxon>Actinomycetota</taxon>
        <taxon>Actinomycetes</taxon>
        <taxon>Kitasatosporales</taxon>
        <taxon>Streptomycetaceae</taxon>
        <taxon>Streptomyces</taxon>
    </lineage>
</organism>
<sequence>MPKGCPVAENLPCTRDGPVRTAQSYHPRMRPARYSDEDLEQHSLRRRVPDDGQRSGFEHDVDRILYSTQWRALAGKSQVVASAELGAYHTRLTHSMKVAQLGRRMAERLERQYGGPNPALVEAACMAHDIGHPPFGHAGELALRATMDELHFADGVLDSFEGNAQTLRVLTFLAAHKYPGHRGLHLTRACLDAATKYPWERAPVDQDPARHVKWGVYVADREAFSWVRAGRTDTAVPVEEQVMDWADDVTYACHDVEDFYRTGLIPLAALFPPDGSAGSDTERETRRFLDYVQAKRARAGEPFDRAAALVMMEDIGKRLAVPAPYSGSHEDAVAVNRRTADLISYFTRGIALEVGGAAAIRYGAQLVIPADRRAACDLLKELVWCYVIDRPALATQQHGKRRVVSELLRWSHDAPELLPPDRAEELALHGDRLRAAADHVASLTEDQALALHRRLSGTGLGSVNDNVWL</sequence>
<dbReference type="InterPro" id="IPR026875">
    <property type="entry name" value="PHydrolase_assoc_dom"/>
</dbReference>
<evidence type="ECO:0000313" key="5">
    <source>
        <dbReference type="Proteomes" id="UP000431826"/>
    </source>
</evidence>